<dbReference type="InterPro" id="IPR000160">
    <property type="entry name" value="GGDEF_dom"/>
</dbReference>
<dbReference type="Pfam" id="PF13426">
    <property type="entry name" value="PAS_9"/>
    <property type="match status" value="2"/>
</dbReference>
<protein>
    <submittedName>
        <fullName evidence="6">EAL domain-containing protein</fullName>
    </submittedName>
</protein>
<sequence>MMHSERLYRAVFEHSMEAVFFTTPEGVVLAANPAACKLFQRTEEEICKVGRYGLVDASSPRLADFLAERARHGRARAELVLVRGDGTRFFGEASSEQFVDDEQQVRTILIVRDLSESKKSEQLLAESEAQYRLLVAAMEEGVTLQDEHSAIITFNKSAERILGLTEDQLRGKTSFDPDWYPIHEDGSPFPGETHPVVETLRTGLPQSNVVMGIHKPDGRLTWISINVQPIFKEGETKPYRVVATMHDITESKLSNERIVRLAHFDQLTGLPNRTLLNDRFRYTLSLAQRSGETLAVMFIDLDNFKDINDTLGHNVGDQVLMEVATRIKSILREEDTLSRQGGDEYILILPNADADGAALVASKLIEVVAQPCHIAPHELIVTPSIGIAIYPHDGANLESLSKNADAAMYRAKREGRNGFRFYTSEMQAHSARNLKLANMLRHALERDELQLHYQPQFSLQDGRIVGVEALLRWAHPEMGMIAPSEFIPIAESTGQIIQIGEWVLRTAARQLRVWFDKQLPAMVMAVNLSAVQFRQKNFPELIDRILAEEKLPHHFLELELTEATAMDNPKAAIDVMDKLHERGIRMSIDDFGTGYASLSYLKQFKVCKLKIDQGFVRDIIDDPEDRAIVTAIINMASSLGIQTIAEGVETASQLNFLRLQGCNEVQGYYFSKPLPAELFEAFATGNADDKGAEQPFGPWGAPGRTG</sequence>
<dbReference type="CDD" id="cd00130">
    <property type="entry name" value="PAS"/>
    <property type="match status" value="2"/>
</dbReference>
<dbReference type="GO" id="GO:0071111">
    <property type="term" value="F:cyclic-guanylate-specific phosphodiesterase activity"/>
    <property type="evidence" value="ECO:0007669"/>
    <property type="project" value="UniProtKB-EC"/>
</dbReference>
<evidence type="ECO:0000259" key="2">
    <source>
        <dbReference type="PROSITE" id="PS50112"/>
    </source>
</evidence>
<dbReference type="SUPFAM" id="SSF55073">
    <property type="entry name" value="Nucleotide cyclase"/>
    <property type="match status" value="1"/>
</dbReference>
<dbReference type="RefSeq" id="WP_182213168.1">
    <property type="nucleotide sequence ID" value="NZ_JACEZS010000001.1"/>
</dbReference>
<feature type="domain" description="PAS" evidence="2">
    <location>
        <begin position="4"/>
        <end position="46"/>
    </location>
</feature>
<comment type="caution">
    <text evidence="6">The sequence shown here is derived from an EMBL/GenBank/DDBJ whole genome shotgun (WGS) entry which is preliminary data.</text>
</comment>
<organism evidence="6 7">
    <name type="scientific">Rugamonas fusca</name>
    <dbReference type="NCBI Taxonomy" id="2758568"/>
    <lineage>
        <taxon>Bacteria</taxon>
        <taxon>Pseudomonadati</taxon>
        <taxon>Pseudomonadota</taxon>
        <taxon>Betaproteobacteria</taxon>
        <taxon>Burkholderiales</taxon>
        <taxon>Oxalobacteraceae</taxon>
        <taxon>Telluria group</taxon>
        <taxon>Rugamonas</taxon>
    </lineage>
</organism>
<dbReference type="Pfam" id="PF00990">
    <property type="entry name" value="GGDEF"/>
    <property type="match status" value="1"/>
</dbReference>
<dbReference type="InterPro" id="IPR001633">
    <property type="entry name" value="EAL_dom"/>
</dbReference>
<dbReference type="SMART" id="SM00267">
    <property type="entry name" value="GGDEF"/>
    <property type="match status" value="1"/>
</dbReference>
<dbReference type="PROSITE" id="PS50887">
    <property type="entry name" value="GGDEF"/>
    <property type="match status" value="1"/>
</dbReference>
<dbReference type="InterPro" id="IPR000014">
    <property type="entry name" value="PAS"/>
</dbReference>
<dbReference type="SMART" id="SM00052">
    <property type="entry name" value="EAL"/>
    <property type="match status" value="1"/>
</dbReference>
<dbReference type="Proteomes" id="UP000566711">
    <property type="component" value="Unassembled WGS sequence"/>
</dbReference>
<evidence type="ECO:0000259" key="4">
    <source>
        <dbReference type="PROSITE" id="PS50883"/>
    </source>
</evidence>
<evidence type="ECO:0000259" key="5">
    <source>
        <dbReference type="PROSITE" id="PS50887"/>
    </source>
</evidence>
<dbReference type="CDD" id="cd01949">
    <property type="entry name" value="GGDEF"/>
    <property type="match status" value="1"/>
</dbReference>
<feature type="domain" description="EAL" evidence="4">
    <location>
        <begin position="433"/>
        <end position="687"/>
    </location>
</feature>
<dbReference type="Gene3D" id="3.30.70.270">
    <property type="match status" value="1"/>
</dbReference>
<dbReference type="NCBIfam" id="TIGR00229">
    <property type="entry name" value="sensory_box"/>
    <property type="match status" value="2"/>
</dbReference>
<feature type="domain" description="PAS" evidence="2">
    <location>
        <begin position="127"/>
        <end position="175"/>
    </location>
</feature>
<keyword evidence="7" id="KW-1185">Reference proteome</keyword>
<dbReference type="SMART" id="SM00086">
    <property type="entry name" value="PAC"/>
    <property type="match status" value="2"/>
</dbReference>
<dbReference type="InterPro" id="IPR035965">
    <property type="entry name" value="PAS-like_dom_sf"/>
</dbReference>
<dbReference type="PROSITE" id="PS50883">
    <property type="entry name" value="EAL"/>
    <property type="match status" value="1"/>
</dbReference>
<feature type="domain" description="PAC" evidence="3">
    <location>
        <begin position="75"/>
        <end position="126"/>
    </location>
</feature>
<dbReference type="SUPFAM" id="SSF55785">
    <property type="entry name" value="PYP-like sensor domain (PAS domain)"/>
    <property type="match status" value="2"/>
</dbReference>
<dbReference type="Gene3D" id="3.20.20.450">
    <property type="entry name" value="EAL domain"/>
    <property type="match status" value="1"/>
</dbReference>
<dbReference type="Gene3D" id="3.30.450.20">
    <property type="entry name" value="PAS domain"/>
    <property type="match status" value="2"/>
</dbReference>
<accession>A0A7W2EE56</accession>
<dbReference type="FunFam" id="3.20.20.450:FF:000001">
    <property type="entry name" value="Cyclic di-GMP phosphodiesterase yahA"/>
    <property type="match status" value="1"/>
</dbReference>
<feature type="domain" description="GGDEF" evidence="5">
    <location>
        <begin position="292"/>
        <end position="424"/>
    </location>
</feature>
<evidence type="ECO:0000313" key="7">
    <source>
        <dbReference type="Proteomes" id="UP000566711"/>
    </source>
</evidence>
<feature type="domain" description="PAC" evidence="3">
    <location>
        <begin position="207"/>
        <end position="260"/>
    </location>
</feature>
<dbReference type="CDD" id="cd01948">
    <property type="entry name" value="EAL"/>
    <property type="match status" value="1"/>
</dbReference>
<dbReference type="InterPro" id="IPR052155">
    <property type="entry name" value="Biofilm_reg_signaling"/>
</dbReference>
<dbReference type="InterPro" id="IPR029787">
    <property type="entry name" value="Nucleotide_cyclase"/>
</dbReference>
<dbReference type="SMART" id="SM00091">
    <property type="entry name" value="PAS"/>
    <property type="match status" value="2"/>
</dbReference>
<dbReference type="PANTHER" id="PTHR44757:SF2">
    <property type="entry name" value="BIOFILM ARCHITECTURE MAINTENANCE PROTEIN MBAA"/>
    <property type="match status" value="1"/>
</dbReference>
<evidence type="ECO:0000256" key="1">
    <source>
        <dbReference type="ARBA" id="ARBA00051114"/>
    </source>
</evidence>
<dbReference type="InterPro" id="IPR000700">
    <property type="entry name" value="PAS-assoc_C"/>
</dbReference>
<dbReference type="NCBIfam" id="TIGR00254">
    <property type="entry name" value="GGDEF"/>
    <property type="match status" value="1"/>
</dbReference>
<dbReference type="InterPro" id="IPR035919">
    <property type="entry name" value="EAL_sf"/>
</dbReference>
<comment type="catalytic activity">
    <reaction evidence="1">
        <text>3',3'-c-di-GMP + H2O = 5'-phosphoguanylyl(3'-&gt;5')guanosine + H(+)</text>
        <dbReference type="Rhea" id="RHEA:24902"/>
        <dbReference type="ChEBI" id="CHEBI:15377"/>
        <dbReference type="ChEBI" id="CHEBI:15378"/>
        <dbReference type="ChEBI" id="CHEBI:58754"/>
        <dbReference type="ChEBI" id="CHEBI:58805"/>
        <dbReference type="EC" id="3.1.4.52"/>
    </reaction>
    <physiologicalReaction direction="left-to-right" evidence="1">
        <dbReference type="Rhea" id="RHEA:24903"/>
    </physiologicalReaction>
</comment>
<dbReference type="AlphaFoldDB" id="A0A7W2EE56"/>
<dbReference type="PROSITE" id="PS50112">
    <property type="entry name" value="PAS"/>
    <property type="match status" value="2"/>
</dbReference>
<gene>
    <name evidence="6" type="ORF">H3H36_01305</name>
</gene>
<dbReference type="SUPFAM" id="SSF141868">
    <property type="entry name" value="EAL domain-like"/>
    <property type="match status" value="1"/>
</dbReference>
<dbReference type="PIRSF" id="PIRSF005925">
    <property type="entry name" value="Dos"/>
    <property type="match status" value="1"/>
</dbReference>
<name>A0A7W2EE56_9BURK</name>
<dbReference type="FunFam" id="3.30.70.270:FF:000001">
    <property type="entry name" value="Diguanylate cyclase domain protein"/>
    <property type="match status" value="1"/>
</dbReference>
<dbReference type="PANTHER" id="PTHR44757">
    <property type="entry name" value="DIGUANYLATE CYCLASE DGCP"/>
    <property type="match status" value="1"/>
</dbReference>
<dbReference type="InterPro" id="IPR012226">
    <property type="entry name" value="Diguanyl_cyclase/Pdiesterase"/>
</dbReference>
<dbReference type="InterPro" id="IPR043128">
    <property type="entry name" value="Rev_trsase/Diguanyl_cyclase"/>
</dbReference>
<evidence type="ECO:0000259" key="3">
    <source>
        <dbReference type="PROSITE" id="PS50113"/>
    </source>
</evidence>
<dbReference type="InterPro" id="IPR001610">
    <property type="entry name" value="PAC"/>
</dbReference>
<proteinExistence type="predicted"/>
<reference evidence="6 7" key="1">
    <citation type="submission" date="2020-07" db="EMBL/GenBank/DDBJ databases">
        <title>Novel species isolated from subtropical streams in China.</title>
        <authorList>
            <person name="Lu H."/>
        </authorList>
    </citation>
    <scope>NUCLEOTIDE SEQUENCE [LARGE SCALE GENOMIC DNA]</scope>
    <source>
        <strain evidence="6 7">FT3S</strain>
    </source>
</reference>
<dbReference type="EMBL" id="JACEZS010000001">
    <property type="protein sequence ID" value="MBA5604000.1"/>
    <property type="molecule type" value="Genomic_DNA"/>
</dbReference>
<dbReference type="PROSITE" id="PS50113">
    <property type="entry name" value="PAC"/>
    <property type="match status" value="2"/>
</dbReference>
<dbReference type="GO" id="GO:0071732">
    <property type="term" value="P:cellular response to nitric oxide"/>
    <property type="evidence" value="ECO:0007669"/>
    <property type="project" value="UniProtKB-ARBA"/>
</dbReference>
<dbReference type="Pfam" id="PF00563">
    <property type="entry name" value="EAL"/>
    <property type="match status" value="1"/>
</dbReference>
<evidence type="ECO:0000313" key="6">
    <source>
        <dbReference type="EMBL" id="MBA5604000.1"/>
    </source>
</evidence>